<dbReference type="PANTHER" id="PTHR12507">
    <property type="entry name" value="REDUCED GROWTH PHENOTYPE 1 RGP1, YEAST -RELATED"/>
    <property type="match status" value="1"/>
</dbReference>
<gene>
    <name evidence="2" type="ORF">NHX12_014317</name>
</gene>
<comment type="caution">
    <text evidence="2">The sequence shown here is derived from an EMBL/GenBank/DDBJ whole genome shotgun (WGS) entry which is preliminary data.</text>
</comment>
<dbReference type="OrthoDB" id="1918at2759"/>
<dbReference type="AlphaFoldDB" id="A0A9Q0I5H2"/>
<proteinExistence type="predicted"/>
<dbReference type="InterPro" id="IPR014848">
    <property type="entry name" value="Rgp1"/>
</dbReference>
<dbReference type="Pfam" id="PF08737">
    <property type="entry name" value="Rgp1"/>
    <property type="match status" value="1"/>
</dbReference>
<evidence type="ECO:0000313" key="2">
    <source>
        <dbReference type="EMBL" id="KAJ3585598.1"/>
    </source>
</evidence>
<evidence type="ECO:0000256" key="1">
    <source>
        <dbReference type="SAM" id="MobiDB-lite"/>
    </source>
</evidence>
<organism evidence="2 3">
    <name type="scientific">Muraenolepis orangiensis</name>
    <name type="common">Patagonian moray cod</name>
    <dbReference type="NCBI Taxonomy" id="630683"/>
    <lineage>
        <taxon>Eukaryota</taxon>
        <taxon>Metazoa</taxon>
        <taxon>Chordata</taxon>
        <taxon>Craniata</taxon>
        <taxon>Vertebrata</taxon>
        <taxon>Euteleostomi</taxon>
        <taxon>Actinopterygii</taxon>
        <taxon>Neopterygii</taxon>
        <taxon>Teleostei</taxon>
        <taxon>Neoteleostei</taxon>
        <taxon>Acanthomorphata</taxon>
        <taxon>Zeiogadaria</taxon>
        <taxon>Gadariae</taxon>
        <taxon>Gadiformes</taxon>
        <taxon>Muraenolepidoidei</taxon>
        <taxon>Muraenolepididae</taxon>
        <taxon>Muraenolepis</taxon>
    </lineage>
</organism>
<dbReference type="EMBL" id="JANIIK010000118">
    <property type="protein sequence ID" value="KAJ3585598.1"/>
    <property type="molecule type" value="Genomic_DNA"/>
</dbReference>
<evidence type="ECO:0008006" key="4">
    <source>
        <dbReference type="Google" id="ProtNLM"/>
    </source>
</evidence>
<keyword evidence="3" id="KW-1185">Reference proteome</keyword>
<reference evidence="2" key="1">
    <citation type="submission" date="2022-07" db="EMBL/GenBank/DDBJ databases">
        <title>Chromosome-level genome of Muraenolepis orangiensis.</title>
        <authorList>
            <person name="Kim J."/>
        </authorList>
    </citation>
    <scope>NUCLEOTIDE SEQUENCE</scope>
    <source>
        <strain evidence="2">KU_S4_2022</strain>
        <tissue evidence="2">Muscle</tissue>
    </source>
</reference>
<name>A0A9Q0I5H2_9TELE</name>
<dbReference type="Proteomes" id="UP001148018">
    <property type="component" value="Unassembled WGS sequence"/>
</dbReference>
<protein>
    <recommendedName>
        <fullName evidence="4">RAB6A-GEF complex partner protein 2</fullName>
    </recommendedName>
</protein>
<evidence type="ECO:0000313" key="3">
    <source>
        <dbReference type="Proteomes" id="UP001148018"/>
    </source>
</evidence>
<accession>A0A9Q0I5H2</accession>
<feature type="region of interest" description="Disordered" evidence="1">
    <location>
        <begin position="153"/>
        <end position="179"/>
    </location>
</feature>
<sequence length="340" mass="37887">MIEVVASMARGPVLLAGEVMECLVTFTNPMSHLSTSATSEMLAWASAQIHCQFHASETRVALPVQGNKQDVQAGSDTVLIPSRGERGRCMLDTPPKILFCDLRLDPGESKTYLWAVKYIYKLTIGCQRVNSPIKLLRVPFRVLLLQGMPEPPFPRDEEVSPSNPFLDEDEETVRREGRPLDRALDTLMVNTSRRCPSMFNITNMRGKYSVSLQSEEEIQTAHQRRPGQGVSVTGHGRHVEPCLHTASSHFSLPVPLGITPGFSTDIVTLRWRLHFEFVTAREPMEPPTVTQNQSEGTVWTGAEHVDVDTFSWDLPIKVLPTDPALASYMSQFTGTNCINI</sequence>